<name>A0A418KH06_9ACTN</name>
<dbReference type="AlphaFoldDB" id="A0A418KH06"/>
<proteinExistence type="predicted"/>
<accession>A0A418KH06</accession>
<feature type="compositionally biased region" description="Basic and acidic residues" evidence="1">
    <location>
        <begin position="83"/>
        <end position="99"/>
    </location>
</feature>
<dbReference type="EMBL" id="QUAL01000426">
    <property type="protein sequence ID" value="RIQ11344.1"/>
    <property type="molecule type" value="Genomic_DNA"/>
</dbReference>
<gene>
    <name evidence="2" type="ORF">DY240_29050</name>
</gene>
<feature type="region of interest" description="Disordered" evidence="1">
    <location>
        <begin position="51"/>
        <end position="99"/>
    </location>
</feature>
<keyword evidence="3" id="KW-1185">Reference proteome</keyword>
<organism evidence="2 3">
    <name type="scientific">Jiangella rhizosphaerae</name>
    <dbReference type="NCBI Taxonomy" id="2293569"/>
    <lineage>
        <taxon>Bacteria</taxon>
        <taxon>Bacillati</taxon>
        <taxon>Actinomycetota</taxon>
        <taxon>Actinomycetes</taxon>
        <taxon>Jiangellales</taxon>
        <taxon>Jiangellaceae</taxon>
        <taxon>Jiangella</taxon>
    </lineage>
</organism>
<evidence type="ECO:0000256" key="1">
    <source>
        <dbReference type="SAM" id="MobiDB-lite"/>
    </source>
</evidence>
<evidence type="ECO:0000313" key="2">
    <source>
        <dbReference type="EMBL" id="RIQ11344.1"/>
    </source>
</evidence>
<protein>
    <submittedName>
        <fullName evidence="2">Uncharacterized protein</fullName>
    </submittedName>
</protein>
<comment type="caution">
    <text evidence="2">The sequence shown here is derived from an EMBL/GenBank/DDBJ whole genome shotgun (WGS) entry which is preliminary data.</text>
</comment>
<feature type="compositionally biased region" description="Basic and acidic residues" evidence="1">
    <location>
        <begin position="51"/>
        <end position="71"/>
    </location>
</feature>
<evidence type="ECO:0000313" key="3">
    <source>
        <dbReference type="Proteomes" id="UP000284057"/>
    </source>
</evidence>
<dbReference type="Proteomes" id="UP000284057">
    <property type="component" value="Unassembled WGS sequence"/>
</dbReference>
<sequence length="99" mass="11047">MPALVRLPPDHLARYDAEVEAGGYKSRSDYLAVVLAQHHGLPMPSWLVEEQKKTDDHDAASRPALFDREAVEPSVTRMRRRDSKGADAVHAEWDAARSA</sequence>
<reference evidence="2 3" key="1">
    <citation type="submission" date="2018-09" db="EMBL/GenBank/DDBJ databases">
        <title>Isolation, diversity and antifungal activity of actinobacteria from wheat.</title>
        <authorList>
            <person name="Han C."/>
        </authorList>
    </citation>
    <scope>NUCLEOTIDE SEQUENCE [LARGE SCALE GENOMIC DNA]</scope>
    <source>
        <strain evidence="2 3">NEAU-YY265</strain>
    </source>
</reference>